<dbReference type="PANTHER" id="PTHR37904:SF2">
    <property type="entry name" value="OS10G0566900 PROTEIN"/>
    <property type="match status" value="1"/>
</dbReference>
<dbReference type="AlphaFoldDB" id="A0A7S0PQ06"/>
<organism evidence="1">
    <name type="scientific">Ostreococcus mediterraneus</name>
    <dbReference type="NCBI Taxonomy" id="1486918"/>
    <lineage>
        <taxon>Eukaryota</taxon>
        <taxon>Viridiplantae</taxon>
        <taxon>Chlorophyta</taxon>
        <taxon>Mamiellophyceae</taxon>
        <taxon>Mamiellales</taxon>
        <taxon>Bathycoccaceae</taxon>
        <taxon>Ostreococcus</taxon>
    </lineage>
</organism>
<evidence type="ECO:0000313" key="1">
    <source>
        <dbReference type="EMBL" id="CAD8583691.1"/>
    </source>
</evidence>
<reference evidence="1" key="1">
    <citation type="submission" date="2021-01" db="EMBL/GenBank/DDBJ databases">
        <authorList>
            <person name="Corre E."/>
            <person name="Pelletier E."/>
            <person name="Niang G."/>
            <person name="Scheremetjew M."/>
            <person name="Finn R."/>
            <person name="Kale V."/>
            <person name="Holt S."/>
            <person name="Cochrane G."/>
            <person name="Meng A."/>
            <person name="Brown T."/>
            <person name="Cohen L."/>
        </authorList>
    </citation>
    <scope>NUCLEOTIDE SEQUENCE</scope>
    <source>
        <strain evidence="1">Clade-D-RCC2572</strain>
    </source>
</reference>
<accession>A0A7S0PQ06</accession>
<dbReference type="InterPro" id="IPR029159">
    <property type="entry name" value="CA109-like"/>
</dbReference>
<proteinExistence type="predicted"/>
<sequence>MSHAFLNAYRASYARARGICDDYASAHASAATSLATAVNALERLPALERASEDVMSSELRQRAVESQYVAIDDALVRCREACERCEAATRALESVAKDAWRRAHAVDPPLRRAGGERLGPHPSVAECVCGLEDLWRMHRDECAVKAETSRRVATTRDADDLNQLLRIFTAQGNLDPAVIKEILDRVPVKSVEAATVA</sequence>
<dbReference type="EMBL" id="HBEW01005392">
    <property type="protein sequence ID" value="CAD8583691.1"/>
    <property type="molecule type" value="Transcribed_RNA"/>
</dbReference>
<protein>
    <submittedName>
        <fullName evidence="1">Uncharacterized protein</fullName>
    </submittedName>
</protein>
<dbReference type="InterPro" id="IPR038985">
    <property type="entry name" value="OPRN-like"/>
</dbReference>
<name>A0A7S0PQ06_9CHLO</name>
<gene>
    <name evidence="1" type="ORF">OMED0929_LOCUS4517</name>
</gene>
<dbReference type="PANTHER" id="PTHR37904">
    <property type="entry name" value="OS10G0566900 PROTEIN"/>
    <property type="match status" value="1"/>
</dbReference>
<dbReference type="Pfam" id="PF15011">
    <property type="entry name" value="CA109-like"/>
    <property type="match status" value="1"/>
</dbReference>